<protein>
    <submittedName>
        <fullName evidence="1">Uncharacterized protein</fullName>
    </submittedName>
</protein>
<proteinExistence type="predicted"/>
<keyword evidence="2" id="KW-1185">Reference proteome</keyword>
<organism evidence="1 2">
    <name type="scientific">Scortum barcoo</name>
    <name type="common">barcoo grunter</name>
    <dbReference type="NCBI Taxonomy" id="214431"/>
    <lineage>
        <taxon>Eukaryota</taxon>
        <taxon>Metazoa</taxon>
        <taxon>Chordata</taxon>
        <taxon>Craniata</taxon>
        <taxon>Vertebrata</taxon>
        <taxon>Euteleostomi</taxon>
        <taxon>Actinopterygii</taxon>
        <taxon>Neopterygii</taxon>
        <taxon>Teleostei</taxon>
        <taxon>Neoteleostei</taxon>
        <taxon>Acanthomorphata</taxon>
        <taxon>Eupercaria</taxon>
        <taxon>Centrarchiformes</taxon>
        <taxon>Terapontoidei</taxon>
        <taxon>Terapontidae</taxon>
        <taxon>Scortum</taxon>
    </lineage>
</organism>
<gene>
    <name evidence="1" type="ORF">L3Q82_019674</name>
</gene>
<dbReference type="EMBL" id="CM041553">
    <property type="protein sequence ID" value="KAI3353108.1"/>
    <property type="molecule type" value="Genomic_DNA"/>
</dbReference>
<comment type="caution">
    <text evidence="1">The sequence shown here is derived from an EMBL/GenBank/DDBJ whole genome shotgun (WGS) entry which is preliminary data.</text>
</comment>
<accession>A0ACB8VF03</accession>
<reference evidence="1" key="1">
    <citation type="submission" date="2022-04" db="EMBL/GenBank/DDBJ databases">
        <title>Jade perch genome.</title>
        <authorList>
            <person name="Chao B."/>
        </authorList>
    </citation>
    <scope>NUCLEOTIDE SEQUENCE</scope>
    <source>
        <strain evidence="1">CB-2022</strain>
    </source>
</reference>
<evidence type="ECO:0000313" key="2">
    <source>
        <dbReference type="Proteomes" id="UP000831701"/>
    </source>
</evidence>
<evidence type="ECO:0000313" key="1">
    <source>
        <dbReference type="EMBL" id="KAI3353108.1"/>
    </source>
</evidence>
<dbReference type="Proteomes" id="UP000831701">
    <property type="component" value="Chromosome 23"/>
</dbReference>
<name>A0ACB8VF03_9TELE</name>
<sequence>MQDTTLGRMILKVLIINKKSFQKQHEATPDMTQRSGNKTREDKDYKHMGLSPFQVVHGYQPPLFPVNEEEVTGSLSPCLGKVVQENLGSRPDINPHVIIESRSVRQLQHQYQRRERSSDRAPTLILFSGVCVCVCFYFPDLVITFSMTRDWKPGDLIFAKMKGYPHWPARIDEVPDGAVKPSNIKFPIFFFGTHETTAIVLDWSAFLGPKDIFPYLPNKEKYAKPNKRKGFNEGLWEIENNPKVELTAPKPVAPESFTEKDSDSSPEGEEEADDKGIKSKVPGSEAEHENEEEEEEEEEEDEGSLISEQGPQIQDGLAQKESTDVPKPKRGRKKKSEADMEPEKDDAPASPVSPTGGEAPKRRGRKPKSEKLLLLQQQEQQGSGSEMDTAESDRKRKRAQEDKSKNGDDEKRKKEESKGKDAEGKEPEAKKKKQSKDDSSSGSDDEEVKCPKNKGRKKHQSSEMDKDARRRKAEEMREQNKDDGKKNEERTGVKKKEISTDLKLQRLHSEIKISLKIDNPDVKKCLDALDEIGALQVTTQHLQKHSELIATLKKIRRFKASQDIMDKATMLYNKFKSMFLVGEGDCVLSQVLNKSLAEQRQHEEAKKGALKRVEQTKENSSDKMTNGEISPEEKKQETEVEKHLENTSAGENHSAPKAQEEST</sequence>